<evidence type="ECO:0000256" key="1">
    <source>
        <dbReference type="SAM" id="Phobius"/>
    </source>
</evidence>
<proteinExistence type="predicted"/>
<feature type="transmembrane region" description="Helical" evidence="1">
    <location>
        <begin position="21"/>
        <end position="39"/>
    </location>
</feature>
<gene>
    <name evidence="2" type="ORF">MTBBW1_620039</name>
</gene>
<dbReference type="Proteomes" id="UP000191931">
    <property type="component" value="Unassembled WGS sequence"/>
</dbReference>
<accession>A0A1W1HIM7</accession>
<keyword evidence="1" id="KW-1133">Transmembrane helix</keyword>
<dbReference type="EMBL" id="FWEV01000306">
    <property type="protein sequence ID" value="SLM32296.1"/>
    <property type="molecule type" value="Genomic_DNA"/>
</dbReference>
<keyword evidence="1" id="KW-0472">Membrane</keyword>
<name>A0A1W1HIM7_9BACT</name>
<dbReference type="STRING" id="1246637.MTBBW1_620039"/>
<reference evidence="2 3" key="1">
    <citation type="submission" date="2017-03" db="EMBL/GenBank/DDBJ databases">
        <authorList>
            <person name="Afonso C.L."/>
            <person name="Miller P.J."/>
            <person name="Scott M.A."/>
            <person name="Spackman E."/>
            <person name="Goraichik I."/>
            <person name="Dimitrov K.M."/>
            <person name="Suarez D.L."/>
            <person name="Swayne D.E."/>
        </authorList>
    </citation>
    <scope>NUCLEOTIDE SEQUENCE [LARGE SCALE GENOMIC DNA]</scope>
    <source>
        <strain evidence="2">PRJEB14757</strain>
    </source>
</reference>
<protein>
    <submittedName>
        <fullName evidence="2">Uncharacterized protein</fullName>
    </submittedName>
</protein>
<sequence>MKKDLKSGFLRLNQKQMKSKTISGSLIMYHIVPFAFKLYQNQIRR</sequence>
<evidence type="ECO:0000313" key="2">
    <source>
        <dbReference type="EMBL" id="SLM32296.1"/>
    </source>
</evidence>
<evidence type="ECO:0000313" key="3">
    <source>
        <dbReference type="Proteomes" id="UP000191931"/>
    </source>
</evidence>
<keyword evidence="3" id="KW-1185">Reference proteome</keyword>
<dbReference type="AlphaFoldDB" id="A0A1W1HIM7"/>
<organism evidence="2 3">
    <name type="scientific">Desulfamplus magnetovallimortis</name>
    <dbReference type="NCBI Taxonomy" id="1246637"/>
    <lineage>
        <taxon>Bacteria</taxon>
        <taxon>Pseudomonadati</taxon>
        <taxon>Thermodesulfobacteriota</taxon>
        <taxon>Desulfobacteria</taxon>
        <taxon>Desulfobacterales</taxon>
        <taxon>Desulfobacteraceae</taxon>
        <taxon>Desulfamplus</taxon>
    </lineage>
</organism>
<keyword evidence="1" id="KW-0812">Transmembrane</keyword>